<dbReference type="EnsemblMetazoa" id="G13335.2">
    <property type="protein sequence ID" value="G13335.2:cds"/>
    <property type="gene ID" value="G13335"/>
</dbReference>
<accession>A0A8W8IAN9</accession>
<feature type="compositionally biased region" description="Basic and acidic residues" evidence="1">
    <location>
        <begin position="270"/>
        <end position="279"/>
    </location>
</feature>
<feature type="region of interest" description="Disordered" evidence="1">
    <location>
        <begin position="389"/>
        <end position="683"/>
    </location>
</feature>
<feature type="domain" description="Aftiphilin clathrin-binding box" evidence="2">
    <location>
        <begin position="722"/>
        <end position="782"/>
    </location>
</feature>
<feature type="compositionally biased region" description="Acidic residues" evidence="1">
    <location>
        <begin position="644"/>
        <end position="667"/>
    </location>
</feature>
<feature type="region of interest" description="Disordered" evidence="1">
    <location>
        <begin position="119"/>
        <end position="360"/>
    </location>
</feature>
<feature type="compositionally biased region" description="Acidic residues" evidence="1">
    <location>
        <begin position="566"/>
        <end position="577"/>
    </location>
</feature>
<feature type="compositionally biased region" description="Polar residues" evidence="1">
    <location>
        <begin position="244"/>
        <end position="268"/>
    </location>
</feature>
<feature type="compositionally biased region" description="Basic and acidic residues" evidence="1">
    <location>
        <begin position="621"/>
        <end position="633"/>
    </location>
</feature>
<dbReference type="GO" id="GO:0030121">
    <property type="term" value="C:AP-1 adaptor complex"/>
    <property type="evidence" value="ECO:0007669"/>
    <property type="project" value="TreeGrafter"/>
</dbReference>
<evidence type="ECO:0000313" key="4">
    <source>
        <dbReference type="Proteomes" id="UP000005408"/>
    </source>
</evidence>
<dbReference type="Pfam" id="PF15045">
    <property type="entry name" value="Clathrin_bdg"/>
    <property type="match status" value="1"/>
</dbReference>
<dbReference type="PANTHER" id="PTHR16156">
    <property type="entry name" value="AFTIPHILIN A-RELATED"/>
    <property type="match status" value="1"/>
</dbReference>
<keyword evidence="4" id="KW-1185">Reference proteome</keyword>
<feature type="compositionally biased region" description="Acidic residues" evidence="1">
    <location>
        <begin position="405"/>
        <end position="416"/>
    </location>
</feature>
<dbReference type="PANTHER" id="PTHR16156:SF10">
    <property type="entry name" value="AFTIPHILIN-RELATED"/>
    <property type="match status" value="1"/>
</dbReference>
<name>A0A8W8IAN9_MAGGI</name>
<feature type="compositionally biased region" description="Basic and acidic residues" evidence="1">
    <location>
        <begin position="537"/>
        <end position="548"/>
    </location>
</feature>
<feature type="region of interest" description="Disordered" evidence="1">
    <location>
        <begin position="1"/>
        <end position="74"/>
    </location>
</feature>
<feature type="compositionally biased region" description="Polar residues" evidence="1">
    <location>
        <begin position="785"/>
        <end position="796"/>
    </location>
</feature>
<feature type="compositionally biased region" description="Basic and acidic residues" evidence="1">
    <location>
        <begin position="673"/>
        <end position="682"/>
    </location>
</feature>
<feature type="compositionally biased region" description="Basic and acidic residues" evidence="1">
    <location>
        <begin position="473"/>
        <end position="492"/>
    </location>
</feature>
<feature type="compositionally biased region" description="Basic and acidic residues" evidence="1">
    <location>
        <begin position="217"/>
        <end position="229"/>
    </location>
</feature>
<feature type="compositionally biased region" description="Acidic residues" evidence="1">
    <location>
        <begin position="502"/>
        <end position="518"/>
    </location>
</feature>
<evidence type="ECO:0000313" key="3">
    <source>
        <dbReference type="EnsemblMetazoa" id="G13335.2:cds"/>
    </source>
</evidence>
<dbReference type="GO" id="GO:0030276">
    <property type="term" value="F:clathrin binding"/>
    <property type="evidence" value="ECO:0007669"/>
    <property type="project" value="InterPro"/>
</dbReference>
<dbReference type="Proteomes" id="UP000005408">
    <property type="component" value="Unassembled WGS sequence"/>
</dbReference>
<evidence type="ECO:0000256" key="1">
    <source>
        <dbReference type="SAM" id="MobiDB-lite"/>
    </source>
</evidence>
<organism evidence="3 4">
    <name type="scientific">Magallana gigas</name>
    <name type="common">Pacific oyster</name>
    <name type="synonym">Crassostrea gigas</name>
    <dbReference type="NCBI Taxonomy" id="29159"/>
    <lineage>
        <taxon>Eukaryota</taxon>
        <taxon>Metazoa</taxon>
        <taxon>Spiralia</taxon>
        <taxon>Lophotrochozoa</taxon>
        <taxon>Mollusca</taxon>
        <taxon>Bivalvia</taxon>
        <taxon>Autobranchia</taxon>
        <taxon>Pteriomorphia</taxon>
        <taxon>Ostreida</taxon>
        <taxon>Ostreoidea</taxon>
        <taxon>Ostreidae</taxon>
        <taxon>Magallana</taxon>
    </lineage>
</organism>
<dbReference type="EnsemblMetazoa" id="G13335.1">
    <property type="protein sequence ID" value="G13335.1:cds"/>
    <property type="gene ID" value="G13335"/>
</dbReference>
<proteinExistence type="predicted"/>
<dbReference type="InterPro" id="IPR029205">
    <property type="entry name" value="Clathrin-bd"/>
</dbReference>
<feature type="compositionally biased region" description="Acidic residues" evidence="1">
    <location>
        <begin position="15"/>
        <end position="27"/>
    </location>
</feature>
<feature type="compositionally biased region" description="Polar residues" evidence="1">
    <location>
        <begin position="609"/>
        <end position="620"/>
    </location>
</feature>
<dbReference type="InterPro" id="IPR046359">
    <property type="entry name" value="Aftin-like"/>
</dbReference>
<feature type="compositionally biased region" description="Basic and acidic residues" evidence="1">
    <location>
        <begin position="582"/>
        <end position="591"/>
    </location>
</feature>
<protein>
    <recommendedName>
        <fullName evidence="2">Aftiphilin clathrin-binding box domain-containing protein</fullName>
    </recommendedName>
</protein>
<evidence type="ECO:0000259" key="2">
    <source>
        <dbReference type="Pfam" id="PF15045"/>
    </source>
</evidence>
<dbReference type="GO" id="GO:0032588">
    <property type="term" value="C:trans-Golgi network membrane"/>
    <property type="evidence" value="ECO:0007669"/>
    <property type="project" value="InterPro"/>
</dbReference>
<feature type="region of interest" description="Disordered" evidence="1">
    <location>
        <begin position="780"/>
        <end position="805"/>
    </location>
</feature>
<reference evidence="3" key="1">
    <citation type="submission" date="2022-08" db="UniProtKB">
        <authorList>
            <consortium name="EnsemblMetazoa"/>
        </authorList>
    </citation>
    <scope>IDENTIFICATION</scope>
    <source>
        <strain evidence="3">05x7-T-G4-1.051#20</strain>
    </source>
</reference>
<sequence length="916" mass="100583">MSGVYPMVSSSPPPFDEEEGDDWDEDFGNFMGAGHDVSENSVSQDWAAFSDSGSNNTPTKNATSTQENSNITEEKISTKSMELKLDADGSSLITSSDSGLDLNSSHCIESVLQKGLGTVPHVDSGLFSSEVSPSDPLKNCDKGNGAGKTLHEPIDPSSPSEVLNEDSNGDFKNFETSPESLVEDHSDIHTSGSSETDKFDSNQTVNSEIEIPVQDSVSDKSKAGIHEDSTSTYDPQTGKDNEEGNTNTISEGEGSRNLNENINSSTSDVLDIRDKENEKSISVQSKNFEVEISETDENPSSLSDSYFEEKSQTQDLYQESESIKDISEMKNGAIKNTSSNGDDKYCENEEEQDDVLTTTEVHSKGVSLSIEKDQNLAHTKGDVIDACKEKEETSDSSVTSVPNNAEEDDEFDDFADFDSAPFSDEVQANEENNKTEAQENKKSDIIKPDNDDGFDDFADFNSSPSNEDTEVYSENKLDDQEKSSPLTEDTKTSSECTVLKQDDDDDDDEDDDKFDDFADLNSSPSNNTEVISENNEPDEKNPDLKFADPTEDNIIKSESTVIKHDDDDDDDFDDFADFDSAAQRDADRSESDGQFAAFSGEATGEDSGNWASFQETTENTVAKDDTENPKDEWSNQGSGQWKDGEEDEWQEGGGDDFGDFGDFDEPEPPQPRQSEKVDELSDRTVTSCFLEDVGDVPSVESVAVLEDYVQNKESTTQGKPPKVWNSLTKQMAESPLKWSQSRSSKQLLSSLHIDTRNILIGHKKPSVPIYASNLTLLEPTKGPAKSTNPEPTLVNTSKEEPQKQDIPPVQFDWSSSGLTNPLQGNNSKSLDLDFLVVQETESGGRSGVFDSELMHGQKPNLQPLENILASMKVSTVKKSRHTDKLGTEAAKIIKSLPDLSFMQAKVLMFPIRHQAE</sequence>
<feature type="compositionally biased region" description="Polar residues" evidence="1">
    <location>
        <begin position="51"/>
        <end position="71"/>
    </location>
</feature>
<dbReference type="AlphaFoldDB" id="A0A8W8IAN9"/>
<feature type="compositionally biased region" description="Polar residues" evidence="1">
    <location>
        <begin position="520"/>
        <end position="534"/>
    </location>
</feature>
<feature type="compositionally biased region" description="Basic and acidic residues" evidence="1">
    <location>
        <begin position="431"/>
        <end position="450"/>
    </location>
</feature>